<feature type="compositionally biased region" description="Polar residues" evidence="2">
    <location>
        <begin position="101"/>
        <end position="112"/>
    </location>
</feature>
<feature type="region of interest" description="Disordered" evidence="2">
    <location>
        <begin position="543"/>
        <end position="565"/>
    </location>
</feature>
<evidence type="ECO:0000313" key="5">
    <source>
        <dbReference type="Proteomes" id="UP000789595"/>
    </source>
</evidence>
<keyword evidence="1" id="KW-0175">Coiled coil</keyword>
<evidence type="ECO:0000256" key="1">
    <source>
        <dbReference type="SAM" id="Coils"/>
    </source>
</evidence>
<dbReference type="GO" id="GO:0005952">
    <property type="term" value="C:cAMP-dependent protein kinase complex"/>
    <property type="evidence" value="ECO:0007669"/>
    <property type="project" value="InterPro"/>
</dbReference>
<evidence type="ECO:0000259" key="3">
    <source>
        <dbReference type="PROSITE" id="PS50042"/>
    </source>
</evidence>
<evidence type="ECO:0000256" key="2">
    <source>
        <dbReference type="SAM" id="MobiDB-lite"/>
    </source>
</evidence>
<dbReference type="AlphaFoldDB" id="A0A8J2SZN1"/>
<dbReference type="InterPro" id="IPR018490">
    <property type="entry name" value="cNMP-bd_dom_sf"/>
</dbReference>
<gene>
    <name evidence="4" type="ORF">PECAL_5P17520</name>
</gene>
<dbReference type="CDD" id="cd00038">
    <property type="entry name" value="CAP_ED"/>
    <property type="match status" value="1"/>
</dbReference>
<dbReference type="InterPro" id="IPR050503">
    <property type="entry name" value="cAMP-dep_PK_reg_su-like"/>
</dbReference>
<evidence type="ECO:0000313" key="4">
    <source>
        <dbReference type="EMBL" id="CAH0377183.1"/>
    </source>
</evidence>
<feature type="coiled-coil region" evidence="1">
    <location>
        <begin position="2"/>
        <end position="54"/>
    </location>
</feature>
<dbReference type="PANTHER" id="PTHR11635">
    <property type="entry name" value="CAMP-DEPENDENT PROTEIN KINASE REGULATORY CHAIN"/>
    <property type="match status" value="1"/>
</dbReference>
<sequence length="565" mass="62505">MLTGLDGDLRALAAELEQAQDAVKGEVATLTEELIAAKLLIAEKEEIIERLRREARAPKIEEDATADELRALLASERAHHKKQLDDAHARLAEVVPLPMSSPDSTRDLSTPRFSPDKQKGKMFSRAVTKASTLKQRARDAYKARRKVVEMSIDQLLANAPLFASLSMEERTDLADQCIAAEFRKGEVISQMGDYSDQMCLVARGAVRLSVEGTEVAAVEPGGSFGDDSLMHDLRRSSTATASTDIVKLVCVPRRALREVLRGERDTRSLWDAYRSYEESLLKRLVQDVESAKTRQEYLIALGRHRATASLIPLEPTSKMLQRGGKDARRKQFIVDLRRESSLIVNNERYPLDDETDFEAFMSLLEGLAHKAASAPVSNDRSAVQLPPSLVGFLPLLFAEDAEHVEDNVQERREADPARVDSILLQLLASCSRTTSGGESFARCHELFGSGDVVVLTPSPELTSPTRIRVLRDDLVMLTSTNTYRVQHADERKIVRGTGYSTWCLLVTSVVEVLDLSDEDGSVRHMSISFYHPGAENAIRMQAEDSPLSPSRDLSAAASREEAAPL</sequence>
<dbReference type="Proteomes" id="UP000789595">
    <property type="component" value="Unassembled WGS sequence"/>
</dbReference>
<dbReference type="GO" id="GO:0005829">
    <property type="term" value="C:cytosol"/>
    <property type="evidence" value="ECO:0007669"/>
    <property type="project" value="TreeGrafter"/>
</dbReference>
<dbReference type="GO" id="GO:0004862">
    <property type="term" value="F:cAMP-dependent protein kinase inhibitor activity"/>
    <property type="evidence" value="ECO:0007669"/>
    <property type="project" value="TreeGrafter"/>
</dbReference>
<organism evidence="4 5">
    <name type="scientific">Pelagomonas calceolata</name>
    <dbReference type="NCBI Taxonomy" id="35677"/>
    <lineage>
        <taxon>Eukaryota</taxon>
        <taxon>Sar</taxon>
        <taxon>Stramenopiles</taxon>
        <taxon>Ochrophyta</taxon>
        <taxon>Pelagophyceae</taxon>
        <taxon>Pelagomonadales</taxon>
        <taxon>Pelagomonadaceae</taxon>
        <taxon>Pelagomonas</taxon>
    </lineage>
</organism>
<dbReference type="PROSITE" id="PS50042">
    <property type="entry name" value="CNMP_BINDING_3"/>
    <property type="match status" value="1"/>
</dbReference>
<dbReference type="SMART" id="SM00100">
    <property type="entry name" value="cNMP"/>
    <property type="match status" value="1"/>
</dbReference>
<dbReference type="InterPro" id="IPR000595">
    <property type="entry name" value="cNMP-bd_dom"/>
</dbReference>
<dbReference type="Pfam" id="PF00027">
    <property type="entry name" value="cNMP_binding"/>
    <property type="match status" value="1"/>
</dbReference>
<name>A0A8J2SZN1_9STRA</name>
<dbReference type="OrthoDB" id="417078at2759"/>
<feature type="domain" description="Cyclic nucleotide-binding" evidence="3">
    <location>
        <begin position="161"/>
        <end position="260"/>
    </location>
</feature>
<reference evidence="4" key="1">
    <citation type="submission" date="2021-11" db="EMBL/GenBank/DDBJ databases">
        <authorList>
            <consortium name="Genoscope - CEA"/>
            <person name="William W."/>
        </authorList>
    </citation>
    <scope>NUCLEOTIDE SEQUENCE</scope>
</reference>
<dbReference type="InterPro" id="IPR014710">
    <property type="entry name" value="RmlC-like_jellyroll"/>
</dbReference>
<comment type="caution">
    <text evidence="4">The sequence shown here is derived from an EMBL/GenBank/DDBJ whole genome shotgun (WGS) entry which is preliminary data.</text>
</comment>
<dbReference type="GO" id="GO:0034236">
    <property type="term" value="F:protein kinase A catalytic subunit binding"/>
    <property type="evidence" value="ECO:0007669"/>
    <property type="project" value="TreeGrafter"/>
</dbReference>
<keyword evidence="5" id="KW-1185">Reference proteome</keyword>
<proteinExistence type="predicted"/>
<feature type="region of interest" description="Disordered" evidence="2">
    <location>
        <begin position="95"/>
        <end position="120"/>
    </location>
</feature>
<dbReference type="EMBL" id="CAKKNE010000005">
    <property type="protein sequence ID" value="CAH0377183.1"/>
    <property type="molecule type" value="Genomic_DNA"/>
</dbReference>
<dbReference type="GO" id="GO:0030552">
    <property type="term" value="F:cAMP binding"/>
    <property type="evidence" value="ECO:0007669"/>
    <property type="project" value="TreeGrafter"/>
</dbReference>
<protein>
    <recommendedName>
        <fullName evidence="3">Cyclic nucleotide-binding domain-containing protein</fullName>
    </recommendedName>
</protein>
<dbReference type="PANTHER" id="PTHR11635:SF152">
    <property type="entry name" value="CAMP-DEPENDENT PROTEIN KINASE TYPE I REGULATORY SUBUNIT-RELATED"/>
    <property type="match status" value="1"/>
</dbReference>
<accession>A0A8J2SZN1</accession>
<dbReference type="Gene3D" id="2.60.120.10">
    <property type="entry name" value="Jelly Rolls"/>
    <property type="match status" value="1"/>
</dbReference>
<dbReference type="SUPFAM" id="SSF51206">
    <property type="entry name" value="cAMP-binding domain-like"/>
    <property type="match status" value="1"/>
</dbReference>